<dbReference type="Proteomes" id="UP000694388">
    <property type="component" value="Unplaced"/>
</dbReference>
<feature type="transmembrane region" description="Helical" evidence="10">
    <location>
        <begin position="858"/>
        <end position="874"/>
    </location>
</feature>
<dbReference type="InterPro" id="IPR039529">
    <property type="entry name" value="PGAP1/BST1"/>
</dbReference>
<dbReference type="Pfam" id="PF25140">
    <property type="entry name" value="PGAP1_TMD"/>
    <property type="match status" value="1"/>
</dbReference>
<feature type="domain" description="GPI inositol-deacylase transmembrane" evidence="12">
    <location>
        <begin position="596"/>
        <end position="923"/>
    </location>
</feature>
<keyword evidence="9 10" id="KW-0472">Membrane</keyword>
<evidence type="ECO:0000256" key="10">
    <source>
        <dbReference type="RuleBase" id="RU365011"/>
    </source>
</evidence>
<feature type="transmembrane region" description="Helical" evidence="10">
    <location>
        <begin position="640"/>
        <end position="660"/>
    </location>
</feature>
<evidence type="ECO:0000256" key="1">
    <source>
        <dbReference type="ARBA" id="ARBA00004477"/>
    </source>
</evidence>
<comment type="similarity">
    <text evidence="2 10">Belongs to the GPI inositol-deacylase family.</text>
</comment>
<dbReference type="Pfam" id="PF24660">
    <property type="entry name" value="PGAP1_3rd"/>
    <property type="match status" value="1"/>
</dbReference>
<dbReference type="GO" id="GO:0050185">
    <property type="term" value="F:phosphatidylinositol deacylase activity"/>
    <property type="evidence" value="ECO:0007669"/>
    <property type="project" value="TreeGrafter"/>
</dbReference>
<evidence type="ECO:0000259" key="12">
    <source>
        <dbReference type="Pfam" id="PF25140"/>
    </source>
</evidence>
<dbReference type="AlphaFoldDB" id="A0A8C4Q9F5"/>
<name>A0A8C4Q9F5_EPTBU</name>
<feature type="transmembrane region" description="Helical" evidence="10">
    <location>
        <begin position="732"/>
        <end position="760"/>
    </location>
</feature>
<feature type="transmembrane region" description="Helical" evidence="10">
    <location>
        <begin position="886"/>
        <end position="904"/>
    </location>
</feature>
<dbReference type="GO" id="GO:0006505">
    <property type="term" value="P:GPI anchor metabolic process"/>
    <property type="evidence" value="ECO:0007669"/>
    <property type="project" value="TreeGrafter"/>
</dbReference>
<evidence type="ECO:0000313" key="14">
    <source>
        <dbReference type="Proteomes" id="UP000694388"/>
    </source>
</evidence>
<dbReference type="InterPro" id="IPR012908">
    <property type="entry name" value="PGAP1-ab_dom-like"/>
</dbReference>
<dbReference type="SUPFAM" id="SSF53474">
    <property type="entry name" value="alpha/beta-Hydrolases"/>
    <property type="match status" value="1"/>
</dbReference>
<dbReference type="EC" id="3.1.-.-" evidence="10"/>
<sequence>MGRVALVVRAVLFGILFIASLSLLPDREGNRCSMTYMFEMPKFRNLYQSIWPRLPYRQMGYGLYLYGEGHTVERDRDLQLSGIPVLYIPGNAGSEKQVRSLASVALRKAQTLQSPFHLDFFTIAYNEEFVALYGGVLERQTRFANACLHGLLSLYPNRPQSVVLVGHSMGGVVTRGLFALPGFDSSLVSVVISLATPQLAPVVMFDSLLRDYLEHVNAHWLQNAEQLRHVSILSVGGGHRDREVRSALTSLRHVDVYNNTVSVVTCAVPLTWQSPDHQAIVWCKELVLAIIRSLFDMVDDNRKQITNSAAKRMDILRHHFIRNPGVSYSHGLERNVEFPVSSVWVLKEKARWRFKKHKMSESLKGSVGTFYVFPILSKNYSHFYCRSNDMELVSWIYGCSTYKNDVCLKGEDLSGKAERIPGFKVSLLDLPSLASFTHVTIFVPKGVESKLLLECEFLNLDQRTLTLPAPSIFSLGFTSNEVSIVPGGLLFNFKLDGASKVYQAFKAHVERKCTSTTGEDLLRLHIPWSHEDSFMLGSPQEHTLMDIRFQTGRPPLWDATPTLHLHAFPHCSYRVTLQTSLVNVLGQIMRFHVENLPAYFVTSLLLAFGRQLSDLLSQGFCPDFHSAQTDASKPYKIQPFVVIFHLMASSEWFSALWIDFLPLPEPDSVLMERRSTWFNLLPLLLFLLADATLYWMATLCWGIVHVLATLLSKTWRFESYRSEQHRSTSSCLPVSIVLTAVAWTQCGALSLILLCIFSILKVAILKCKVTSLKAALSKTLGGPVQSRLVSEADGAGRTSENAESWKLRAKQCLDTDQSTLNLHSTATAATVCVTLFSLPSALHWFRQLHVERKLKPDPHFPVAILFCLMLPLLLQTSSTAIRSSMVLQATTTLHLLLPIITAVFSTVHLYRIPYFVVVSLIPLALARLF</sequence>
<dbReference type="PANTHER" id="PTHR15495">
    <property type="entry name" value="NEGATIVE REGULATOR OF VESICLE FORMATION-RELATED"/>
    <property type="match status" value="1"/>
</dbReference>
<evidence type="ECO:0000256" key="4">
    <source>
        <dbReference type="ARBA" id="ARBA00022692"/>
    </source>
</evidence>
<comment type="subcellular location">
    <subcellularLocation>
        <location evidence="1">Endoplasmic reticulum membrane</location>
        <topology evidence="1">Multi-pass membrane protein</topology>
    </subcellularLocation>
</comment>
<dbReference type="OMA" id="YGLYYYY"/>
<dbReference type="Pfam" id="PF07819">
    <property type="entry name" value="PGAP1"/>
    <property type="match status" value="1"/>
</dbReference>
<evidence type="ECO:0000256" key="6">
    <source>
        <dbReference type="ARBA" id="ARBA00022824"/>
    </source>
</evidence>
<dbReference type="GeneTree" id="ENSGT00390000016484"/>
<dbReference type="PANTHER" id="PTHR15495:SF7">
    <property type="entry name" value="GPI INOSITOL-DEACYLASE"/>
    <property type="match status" value="1"/>
</dbReference>
<keyword evidence="4 10" id="KW-0812">Transmembrane</keyword>
<evidence type="ECO:0000259" key="11">
    <source>
        <dbReference type="Pfam" id="PF07819"/>
    </source>
</evidence>
<dbReference type="Ensembl" id="ENSEBUT00000012223.1">
    <property type="protein sequence ID" value="ENSEBUP00000011649.1"/>
    <property type="gene ID" value="ENSEBUG00000007459.1"/>
</dbReference>
<evidence type="ECO:0000256" key="7">
    <source>
        <dbReference type="ARBA" id="ARBA00022927"/>
    </source>
</evidence>
<reference evidence="13" key="2">
    <citation type="submission" date="2025-09" db="UniProtKB">
        <authorList>
            <consortium name="Ensembl"/>
        </authorList>
    </citation>
    <scope>IDENTIFICATION</scope>
</reference>
<reference evidence="13" key="1">
    <citation type="submission" date="2025-08" db="UniProtKB">
        <authorList>
            <consortium name="Ensembl"/>
        </authorList>
    </citation>
    <scope>IDENTIFICATION</scope>
</reference>
<keyword evidence="3 10" id="KW-0813">Transport</keyword>
<evidence type="ECO:0000313" key="13">
    <source>
        <dbReference type="Ensembl" id="ENSEBUP00000011649.1"/>
    </source>
</evidence>
<organism evidence="13 14">
    <name type="scientific">Eptatretus burgeri</name>
    <name type="common">Inshore hagfish</name>
    <dbReference type="NCBI Taxonomy" id="7764"/>
    <lineage>
        <taxon>Eukaryota</taxon>
        <taxon>Metazoa</taxon>
        <taxon>Chordata</taxon>
        <taxon>Craniata</taxon>
        <taxon>Vertebrata</taxon>
        <taxon>Cyclostomata</taxon>
        <taxon>Myxini</taxon>
        <taxon>Myxiniformes</taxon>
        <taxon>Myxinidae</taxon>
        <taxon>Eptatretinae</taxon>
        <taxon>Eptatretus</taxon>
    </lineage>
</organism>
<dbReference type="GO" id="GO:0006888">
    <property type="term" value="P:endoplasmic reticulum to Golgi vesicle-mediated transport"/>
    <property type="evidence" value="ECO:0007669"/>
    <property type="project" value="TreeGrafter"/>
</dbReference>
<evidence type="ECO:0000256" key="3">
    <source>
        <dbReference type="ARBA" id="ARBA00022448"/>
    </source>
</evidence>
<evidence type="ECO:0000256" key="9">
    <source>
        <dbReference type="ARBA" id="ARBA00023136"/>
    </source>
</evidence>
<keyword evidence="5 10" id="KW-0378">Hydrolase</keyword>
<evidence type="ECO:0000256" key="5">
    <source>
        <dbReference type="ARBA" id="ARBA00022801"/>
    </source>
</evidence>
<dbReference type="InterPro" id="IPR056824">
    <property type="entry name" value="PGAP1_TMD"/>
</dbReference>
<dbReference type="GO" id="GO:0005789">
    <property type="term" value="C:endoplasmic reticulum membrane"/>
    <property type="evidence" value="ECO:0007669"/>
    <property type="project" value="UniProtKB-SubCell"/>
</dbReference>
<feature type="transmembrane region" description="Helical" evidence="10">
    <location>
        <begin position="6"/>
        <end position="24"/>
    </location>
</feature>
<dbReference type="InterPro" id="IPR029058">
    <property type="entry name" value="AB_hydrolase_fold"/>
</dbReference>
<dbReference type="Gene3D" id="3.40.50.1820">
    <property type="entry name" value="alpha/beta hydrolase"/>
    <property type="match status" value="1"/>
</dbReference>
<keyword evidence="6 10" id="KW-0256">Endoplasmic reticulum</keyword>
<evidence type="ECO:0000256" key="8">
    <source>
        <dbReference type="ARBA" id="ARBA00022989"/>
    </source>
</evidence>
<keyword evidence="14" id="KW-1185">Reference proteome</keyword>
<dbReference type="GO" id="GO:0015031">
    <property type="term" value="P:protein transport"/>
    <property type="evidence" value="ECO:0007669"/>
    <property type="project" value="UniProtKB-KW"/>
</dbReference>
<keyword evidence="8 10" id="KW-1133">Transmembrane helix</keyword>
<feature type="domain" description="GPI inositol-deacylase PGAP1-like alpha/beta" evidence="11">
    <location>
        <begin position="79"/>
        <end position="297"/>
    </location>
</feature>
<feature type="transmembrane region" description="Helical" evidence="10">
    <location>
        <begin position="680"/>
        <end position="711"/>
    </location>
</feature>
<keyword evidence="7 10" id="KW-0653">Protein transport</keyword>
<protein>
    <recommendedName>
        <fullName evidence="10">GPI inositol-deacylase</fullName>
        <ecNumber evidence="10">3.1.-.-</ecNumber>
    </recommendedName>
</protein>
<proteinExistence type="inferred from homology"/>
<evidence type="ECO:0000256" key="2">
    <source>
        <dbReference type="ARBA" id="ARBA00006931"/>
    </source>
</evidence>
<comment type="function">
    <text evidence="10">GPI inositol-deacylase that catalyzes the remove of the acyl chain linked to the 2-OH position of inositol ring from the GPI-anchored protein (GPI-AP) in the endoplasmic reticulum. Initiates the post-attachment remodeling phase of GPI-AP biogenesis and participates in endoplasmic reticulum (ER)-to-Golgi transport of GPI-anchored protein.</text>
</comment>
<accession>A0A8C4Q9F5</accession>